<evidence type="ECO:0000313" key="1">
    <source>
        <dbReference type="EMBL" id="KAG5175994.1"/>
    </source>
</evidence>
<evidence type="ECO:0000313" key="2">
    <source>
        <dbReference type="Proteomes" id="UP000664859"/>
    </source>
</evidence>
<protein>
    <submittedName>
        <fullName evidence="1">Uncharacterized protein</fullName>
    </submittedName>
</protein>
<sequence>MRLHTWGYDIYSPTHNTVSHIYVREHKPKFWETVARLFGVDGFHNDLEGYIIHRVKCLIGYPESSSEQVDATLLVHAELYREGPKRSVAEYMALVGLDPTSKEAVKIEWCYTCTQPSPVIPIELPPQIVQ</sequence>
<organism evidence="1 2">
    <name type="scientific">Tribonema minus</name>
    <dbReference type="NCBI Taxonomy" id="303371"/>
    <lineage>
        <taxon>Eukaryota</taxon>
        <taxon>Sar</taxon>
        <taxon>Stramenopiles</taxon>
        <taxon>Ochrophyta</taxon>
        <taxon>PX clade</taxon>
        <taxon>Xanthophyceae</taxon>
        <taxon>Tribonematales</taxon>
        <taxon>Tribonemataceae</taxon>
        <taxon>Tribonema</taxon>
    </lineage>
</organism>
<accession>A0A835YII9</accession>
<reference evidence="1" key="1">
    <citation type="submission" date="2021-02" db="EMBL/GenBank/DDBJ databases">
        <title>First Annotated Genome of the Yellow-green Alga Tribonema minus.</title>
        <authorList>
            <person name="Mahan K.M."/>
        </authorList>
    </citation>
    <scope>NUCLEOTIDE SEQUENCE</scope>
    <source>
        <strain evidence="1">UTEX B ZZ1240</strain>
    </source>
</reference>
<dbReference type="EMBL" id="JAFCMP010000542">
    <property type="protein sequence ID" value="KAG5175994.1"/>
    <property type="molecule type" value="Genomic_DNA"/>
</dbReference>
<dbReference type="InterPro" id="IPR021067">
    <property type="entry name" value="Glycosyltransferase"/>
</dbReference>
<dbReference type="PANTHER" id="PTHR34496">
    <property type="entry name" value="GLCNAC TRANSFERASE-RELATED"/>
    <property type="match status" value="1"/>
</dbReference>
<dbReference type="Pfam" id="PF11397">
    <property type="entry name" value="GlcNAc"/>
    <property type="match status" value="1"/>
</dbReference>
<dbReference type="AlphaFoldDB" id="A0A835YII9"/>
<gene>
    <name evidence="1" type="ORF">JKP88DRAFT_228253</name>
</gene>
<dbReference type="PANTHER" id="PTHR34496:SF10">
    <property type="entry name" value="GLCNAC TRANSFERASE"/>
    <property type="match status" value="1"/>
</dbReference>
<keyword evidence="2" id="KW-1185">Reference proteome</keyword>
<dbReference type="Proteomes" id="UP000664859">
    <property type="component" value="Unassembled WGS sequence"/>
</dbReference>
<comment type="caution">
    <text evidence="1">The sequence shown here is derived from an EMBL/GenBank/DDBJ whole genome shotgun (WGS) entry which is preliminary data.</text>
</comment>
<dbReference type="OrthoDB" id="76265at2759"/>
<proteinExistence type="predicted"/>
<name>A0A835YII9_9STRA</name>